<dbReference type="InterPro" id="IPR027417">
    <property type="entry name" value="P-loop_NTPase"/>
</dbReference>
<dbReference type="SUPFAM" id="SSF52540">
    <property type="entry name" value="P-loop containing nucleoside triphosphate hydrolases"/>
    <property type="match status" value="1"/>
</dbReference>
<protein>
    <recommendedName>
        <fullName evidence="2">Nephrocystin 3-like N-terminal domain-containing protein</fullName>
    </recommendedName>
</protein>
<evidence type="ECO:0000313" key="4">
    <source>
        <dbReference type="Proteomes" id="UP001175227"/>
    </source>
</evidence>
<dbReference type="EMBL" id="JAUEPR010000008">
    <property type="protein sequence ID" value="KAK0481276.1"/>
    <property type="molecule type" value="Genomic_DNA"/>
</dbReference>
<gene>
    <name evidence="3" type="ORF">IW261DRAFT_1562554</name>
</gene>
<dbReference type="SUPFAM" id="SSF50969">
    <property type="entry name" value="YVTN repeat-like/Quinoprotein amine dehydrogenase"/>
    <property type="match status" value="1"/>
</dbReference>
<evidence type="ECO:0000259" key="2">
    <source>
        <dbReference type="Pfam" id="PF24883"/>
    </source>
</evidence>
<dbReference type="InterPro" id="IPR056884">
    <property type="entry name" value="NPHP3-like_N"/>
</dbReference>
<keyword evidence="1" id="KW-0677">Repeat</keyword>
<accession>A0AA39PBR9</accession>
<comment type="caution">
    <text evidence="3">The sequence shown here is derived from an EMBL/GenBank/DDBJ whole genome shotgun (WGS) entry which is preliminary data.</text>
</comment>
<dbReference type="AlphaFoldDB" id="A0AA39PBR9"/>
<evidence type="ECO:0000313" key="3">
    <source>
        <dbReference type="EMBL" id="KAK0481276.1"/>
    </source>
</evidence>
<reference evidence="3" key="1">
    <citation type="submission" date="2023-06" db="EMBL/GenBank/DDBJ databases">
        <authorList>
            <consortium name="Lawrence Berkeley National Laboratory"/>
            <person name="Ahrendt S."/>
            <person name="Sahu N."/>
            <person name="Indic B."/>
            <person name="Wong-Bajracharya J."/>
            <person name="Merenyi Z."/>
            <person name="Ke H.-M."/>
            <person name="Monk M."/>
            <person name="Kocsube S."/>
            <person name="Drula E."/>
            <person name="Lipzen A."/>
            <person name="Balint B."/>
            <person name="Henrissat B."/>
            <person name="Andreopoulos B."/>
            <person name="Martin F.M."/>
            <person name="Harder C.B."/>
            <person name="Rigling D."/>
            <person name="Ford K.L."/>
            <person name="Foster G.D."/>
            <person name="Pangilinan J."/>
            <person name="Papanicolaou A."/>
            <person name="Barry K."/>
            <person name="LaButti K."/>
            <person name="Viragh M."/>
            <person name="Koriabine M."/>
            <person name="Yan M."/>
            <person name="Riley R."/>
            <person name="Champramary S."/>
            <person name="Plett K.L."/>
            <person name="Tsai I.J."/>
            <person name="Slot J."/>
            <person name="Sipos G."/>
            <person name="Plett J."/>
            <person name="Nagy L.G."/>
            <person name="Grigoriev I.V."/>
        </authorList>
    </citation>
    <scope>NUCLEOTIDE SEQUENCE</scope>
    <source>
        <strain evidence="3">ICMP 16352</strain>
    </source>
</reference>
<feature type="domain" description="Nephrocystin 3-like N-terminal" evidence="2">
    <location>
        <begin position="338"/>
        <end position="497"/>
    </location>
</feature>
<keyword evidence="4" id="KW-1185">Reference proteome</keyword>
<dbReference type="Pfam" id="PF24883">
    <property type="entry name" value="NPHP3_N"/>
    <property type="match status" value="1"/>
</dbReference>
<dbReference type="InterPro" id="IPR011044">
    <property type="entry name" value="Quino_amine_DH_bsu"/>
</dbReference>
<sequence length="1218" mass="136761">MSAVATTSISANEANRILYILEAEIVKIAPTRKSKFCLKITAGEKKHKTEEIKIDGGGAMPKWTVNIGDIDLQTKVVWKLYGRRRLPLKVVGCVNKTLGEAFEGGSTSTDIQLYDGTSEITILRISGSNSAEVLMNQLVPSVQKPSENFQFLKSSEALEKVFDTVKGMIDTLAGAHPAATIAWGLLSVGFEVLQNQHDTNQAVINLYAEMISVYEEASKDNILQHRDGLHGTYSSLFKQTIECALFIEGYAKKSGIGCLFTLDISGKAKEFLEAFDDLKDQLTRGLARESVIITLGVQELVNIQIMRDLLRDLHPSIQLRAKSSCTPGTRVETINMMVSWIAKCNGEVMWCNGMAGTGKSSLMGTLHDLLTAHIGGRSRLAAFIRYDHIQYKDASKLFTSIAYALGMFDDRIGMAISKVIQTSRTVVTMSDLSDQFRLLLREPLESVLELCDEGPLVIIVDGLDESNVSNASKEVVAVLAEGFGQTLPFIRLIVSSRPVHHIDTVFRRQHGVYPLHLDISSESVNRDIRFYLEQEFATVKDSAFQEKCRELHAIDKLAERASGLFIWAATVAKFVCAFPTKSRLQALLTIEIPNDAIEALTTLYHTALNTIVSEIPGANADIKKYVCDVLGAVLAAKTPPGMTEVILDTLILDEDSPPSSRIVSMLGSVLTPETNDSPIQLIHKSFDDFLQNQSQSGDDWFVDVMLHQQKIAKQCLDASILFLKKWSSQRNRNIIDVPVHISQYALFGLCWHITAFNESGLELLASFFHFYFLPWLDVHLCVASTSSKTYSVFRNMLKVLNWSNQSESTSFHKYCCSVLDSMLMVLNWSNQFGSTQSRTLFYHAYMFANRAIHHGGQSHLDPSYIHTVAMSLSPSNNVICKAWEQANIIDSAAVFSDKERLLVYMDLKSRNDYILFSDSLITSINTPSHMMTHWKIDTGQQQSSSVMNYSLFGQAMRWSHSIILHMDVLQMSELEPECIVLPLHDDYVSHETIFNSSYHLHISFFDSQTQVFKVYTLSLSSFSEDDFNVHSYNKGFVLAHKVGFFMKITTGQEDNFAWIPIPMYKYLSVCEDGSIIALHHHDDTIQLYDTQTDAAVFDPVQIHADEHIFCISDDGSKMAFRNFYAMSIRAFDMTLGRVTNVFKRKVDDIMFVGVSKIAYICNKQFIIQSFEKDSVLLCYDFSLTGSEYDRIRATQDGARVVIYDFHGSECMVWDAEDL</sequence>
<dbReference type="PANTHER" id="PTHR10039">
    <property type="entry name" value="AMELOGENIN"/>
    <property type="match status" value="1"/>
</dbReference>
<organism evidence="3 4">
    <name type="scientific">Armillaria novae-zelandiae</name>
    <dbReference type="NCBI Taxonomy" id="153914"/>
    <lineage>
        <taxon>Eukaryota</taxon>
        <taxon>Fungi</taxon>
        <taxon>Dikarya</taxon>
        <taxon>Basidiomycota</taxon>
        <taxon>Agaricomycotina</taxon>
        <taxon>Agaricomycetes</taxon>
        <taxon>Agaricomycetidae</taxon>
        <taxon>Agaricales</taxon>
        <taxon>Marasmiineae</taxon>
        <taxon>Physalacriaceae</taxon>
        <taxon>Armillaria</taxon>
    </lineage>
</organism>
<name>A0AA39PBR9_9AGAR</name>
<dbReference type="Proteomes" id="UP001175227">
    <property type="component" value="Unassembled WGS sequence"/>
</dbReference>
<proteinExistence type="predicted"/>
<dbReference type="Gene3D" id="3.40.50.300">
    <property type="entry name" value="P-loop containing nucleotide triphosphate hydrolases"/>
    <property type="match status" value="1"/>
</dbReference>
<evidence type="ECO:0000256" key="1">
    <source>
        <dbReference type="ARBA" id="ARBA00022737"/>
    </source>
</evidence>